<accession>A0ABS2NGE7</accession>
<sequence length="37" mass="4304">MSIEVVLWRAASFFIGTETLKLHKLNENVCKRREING</sequence>
<reference evidence="1 2" key="1">
    <citation type="submission" date="2021-01" db="EMBL/GenBank/DDBJ databases">
        <title>Genomic Encyclopedia of Type Strains, Phase IV (KMG-IV): sequencing the most valuable type-strain genomes for metagenomic binning, comparative biology and taxonomic classification.</title>
        <authorList>
            <person name="Goeker M."/>
        </authorList>
    </citation>
    <scope>NUCLEOTIDE SEQUENCE [LARGE SCALE GENOMIC DNA]</scope>
    <source>
        <strain evidence="1 2">DSM 24834</strain>
    </source>
</reference>
<dbReference type="EMBL" id="JAFBDZ010000003">
    <property type="protein sequence ID" value="MBM7586937.1"/>
    <property type="molecule type" value="Genomic_DNA"/>
</dbReference>
<dbReference type="Proteomes" id="UP001646157">
    <property type="component" value="Unassembled WGS sequence"/>
</dbReference>
<keyword evidence="2" id="KW-1185">Reference proteome</keyword>
<protein>
    <submittedName>
        <fullName evidence="1">Uncharacterized protein</fullName>
    </submittedName>
</protein>
<evidence type="ECO:0000313" key="2">
    <source>
        <dbReference type="Proteomes" id="UP001646157"/>
    </source>
</evidence>
<proteinExistence type="predicted"/>
<organism evidence="1 2">
    <name type="scientific">Rossellomorea pakistanensis</name>
    <dbReference type="NCBI Taxonomy" id="992288"/>
    <lineage>
        <taxon>Bacteria</taxon>
        <taxon>Bacillati</taxon>
        <taxon>Bacillota</taxon>
        <taxon>Bacilli</taxon>
        <taxon>Bacillales</taxon>
        <taxon>Bacillaceae</taxon>
        <taxon>Rossellomorea</taxon>
    </lineage>
</organism>
<comment type="caution">
    <text evidence="1">The sequence shown here is derived from an EMBL/GenBank/DDBJ whole genome shotgun (WGS) entry which is preliminary data.</text>
</comment>
<gene>
    <name evidence="1" type="ORF">JOC86_003489</name>
</gene>
<name>A0ABS2NGE7_9BACI</name>
<evidence type="ECO:0000313" key="1">
    <source>
        <dbReference type="EMBL" id="MBM7586937.1"/>
    </source>
</evidence>